<proteinExistence type="predicted"/>
<gene>
    <name evidence="2" type="ORF">HII31_06329</name>
</gene>
<keyword evidence="2" id="KW-0670">Pyruvate</keyword>
<keyword evidence="3" id="KW-1185">Reference proteome</keyword>
<dbReference type="GO" id="GO:0004497">
    <property type="term" value="F:monooxygenase activity"/>
    <property type="evidence" value="ECO:0007669"/>
    <property type="project" value="UniProtKB-KW"/>
</dbReference>
<keyword evidence="1" id="KW-0560">Oxidoreductase</keyword>
<sequence length="647" mass="72539">MSASTNVGPERCEPGSVNIRKAVYPPSPNYTPSQAQVDQIAENIIRDLNDAIVKNDRQKLAGLFLEDSYWRDHLAITWDLRTIKGRNNITSFYFEHPHLKEVTIDRGSEIQVPHYGFLDGVAEPNGIIFLINFRSSLGSGRGVVRLANKGDDWKIWTIGFTLESLPNRPEPMGANRPQGVQHGDFEGRKSWLQRRSEEQDFRDHEPVVLVIGAGQAGLTISARLRMLGIDTLVIDTNARVGDSWRKRYEQLVLHDPVWYDHLPYLPFPKHWPIFSPKDKIADWFESYAKIMELNIWTSTELLSAKYNDTLSRWTIELQRGHTEHRTLHPRHIVMCTGHSGKSNFPSIPGIRNFQGSLLCHSSNFPGVKPLPTGTQKKALVIGACNSAHDIAHDYFEKGYDVTLIQRSSTSVISSNSVTEIGLKGMYDESPSCPATEDADICSWVGMPSEVLKAQQVRVFRKQNENDRELLEGLEKVGFKLDKGPSDAGTILKYFQRGGGYYLNVGASELIVAGKIKVKQGQDVVEVLEHGLKFADGSVLEADEIVFATGYQNMRSRAREILGDEAAERIGDVWGFDQEGEFRVIYKRSGHSGVWFHGGNLAMCRYFSRLLALQIAAIELGLARRDTTKPWPAASSAAAWSQRMSSSL</sequence>
<evidence type="ECO:0000313" key="2">
    <source>
        <dbReference type="EMBL" id="KAF7192297.1"/>
    </source>
</evidence>
<dbReference type="SUPFAM" id="SSF51905">
    <property type="entry name" value="FAD/NAD(P)-binding domain"/>
    <property type="match status" value="2"/>
</dbReference>
<dbReference type="InterPro" id="IPR050982">
    <property type="entry name" value="Auxin_biosynth/cation_transpt"/>
</dbReference>
<dbReference type="PANTHER" id="PTHR43539">
    <property type="entry name" value="FLAVIN-BINDING MONOOXYGENASE-LIKE PROTEIN (AFU_ORTHOLOGUE AFUA_4G09220)"/>
    <property type="match status" value="1"/>
</dbReference>
<dbReference type="PANTHER" id="PTHR43539:SF68">
    <property type="entry name" value="FLAVIN-BINDING MONOOXYGENASE-LIKE PROTEIN (AFU_ORTHOLOGUE AFUA_4G09220)"/>
    <property type="match status" value="1"/>
</dbReference>
<protein>
    <submittedName>
        <fullName evidence="2">Putative indole-3-pyruvate monooxygenase YUCCA1</fullName>
    </submittedName>
</protein>
<dbReference type="EMBL" id="JABCIY010000148">
    <property type="protein sequence ID" value="KAF7192297.1"/>
    <property type="molecule type" value="Genomic_DNA"/>
</dbReference>
<dbReference type="OrthoDB" id="74360at2759"/>
<dbReference type="Gene3D" id="3.50.50.60">
    <property type="entry name" value="FAD/NAD(P)-binding domain"/>
    <property type="match status" value="1"/>
</dbReference>
<dbReference type="AlphaFoldDB" id="A0A8H6VJ40"/>
<dbReference type="Pfam" id="PF13738">
    <property type="entry name" value="Pyr_redox_3"/>
    <property type="match status" value="1"/>
</dbReference>
<dbReference type="InterPro" id="IPR036188">
    <property type="entry name" value="FAD/NAD-bd_sf"/>
</dbReference>
<dbReference type="GO" id="GO:0050660">
    <property type="term" value="F:flavin adenine dinucleotide binding"/>
    <property type="evidence" value="ECO:0007669"/>
    <property type="project" value="TreeGrafter"/>
</dbReference>
<evidence type="ECO:0000256" key="1">
    <source>
        <dbReference type="ARBA" id="ARBA00023002"/>
    </source>
</evidence>
<comment type="caution">
    <text evidence="2">The sequence shown here is derived from an EMBL/GenBank/DDBJ whole genome shotgun (WGS) entry which is preliminary data.</text>
</comment>
<name>A0A8H6VJ40_9PEZI</name>
<evidence type="ECO:0000313" key="3">
    <source>
        <dbReference type="Proteomes" id="UP000660729"/>
    </source>
</evidence>
<accession>A0A8H6VJ40</accession>
<organism evidence="2 3">
    <name type="scientific">Pseudocercospora fuligena</name>
    <dbReference type="NCBI Taxonomy" id="685502"/>
    <lineage>
        <taxon>Eukaryota</taxon>
        <taxon>Fungi</taxon>
        <taxon>Dikarya</taxon>
        <taxon>Ascomycota</taxon>
        <taxon>Pezizomycotina</taxon>
        <taxon>Dothideomycetes</taxon>
        <taxon>Dothideomycetidae</taxon>
        <taxon>Mycosphaerellales</taxon>
        <taxon>Mycosphaerellaceae</taxon>
        <taxon>Pseudocercospora</taxon>
    </lineage>
</organism>
<keyword evidence="2" id="KW-0503">Monooxygenase</keyword>
<dbReference type="Proteomes" id="UP000660729">
    <property type="component" value="Unassembled WGS sequence"/>
</dbReference>
<reference evidence="2" key="1">
    <citation type="submission" date="2020-04" db="EMBL/GenBank/DDBJ databases">
        <title>Draft genome resource of the tomato pathogen Pseudocercospora fuligena.</title>
        <authorList>
            <person name="Zaccaron A."/>
        </authorList>
    </citation>
    <scope>NUCLEOTIDE SEQUENCE</scope>
    <source>
        <strain evidence="2">PF001</strain>
    </source>
</reference>